<feature type="compositionally biased region" description="Polar residues" evidence="1">
    <location>
        <begin position="167"/>
        <end position="193"/>
    </location>
</feature>
<gene>
    <name evidence="3" type="ORF">ACFOEE_19740</name>
</gene>
<keyword evidence="2" id="KW-0812">Transmembrane</keyword>
<dbReference type="RefSeq" id="WP_377128611.1">
    <property type="nucleotide sequence ID" value="NZ_JBHRSD010000047.1"/>
</dbReference>
<evidence type="ECO:0000256" key="2">
    <source>
        <dbReference type="SAM" id="Phobius"/>
    </source>
</evidence>
<reference evidence="4" key="1">
    <citation type="journal article" date="2019" name="Int. J. Syst. Evol. Microbiol.">
        <title>The Global Catalogue of Microorganisms (GCM) 10K type strain sequencing project: providing services to taxonomists for standard genome sequencing and annotation.</title>
        <authorList>
            <consortium name="The Broad Institute Genomics Platform"/>
            <consortium name="The Broad Institute Genome Sequencing Center for Infectious Disease"/>
            <person name="Wu L."/>
            <person name="Ma J."/>
        </authorList>
    </citation>
    <scope>NUCLEOTIDE SEQUENCE [LARGE SCALE GENOMIC DNA]</scope>
    <source>
        <strain evidence="4">KCTC 42730</strain>
    </source>
</reference>
<keyword evidence="2" id="KW-1133">Transmembrane helix</keyword>
<organism evidence="3 4">
    <name type="scientific">Pseudoalteromonas fenneropenaei</name>
    <dbReference type="NCBI Taxonomy" id="1737459"/>
    <lineage>
        <taxon>Bacteria</taxon>
        <taxon>Pseudomonadati</taxon>
        <taxon>Pseudomonadota</taxon>
        <taxon>Gammaproteobacteria</taxon>
        <taxon>Alteromonadales</taxon>
        <taxon>Pseudoalteromonadaceae</taxon>
        <taxon>Pseudoalteromonas</taxon>
    </lineage>
</organism>
<evidence type="ECO:0000313" key="4">
    <source>
        <dbReference type="Proteomes" id="UP001595453"/>
    </source>
</evidence>
<protein>
    <recommendedName>
        <fullName evidence="5">NERD domain-containing protein</fullName>
    </recommendedName>
</protein>
<keyword evidence="4" id="KW-1185">Reference proteome</keyword>
<evidence type="ECO:0000256" key="1">
    <source>
        <dbReference type="SAM" id="MobiDB-lite"/>
    </source>
</evidence>
<name>A0ABV7CQ45_9GAMM</name>
<sequence>MSRGIFLILSWLVLPAYAFEPQLTLNQCQAFQAEHDSIYRALQRSQKTQDKTALSLRERLLYERLNRFCREPRFDNELNTATAATLPAVVPTSTNPLRTSFFDDVHKQQAWLNYYLAPNRCLKSDMIMADYVWCAAHRKTQRAQFEQDWATQQRALLTRESQLASKARQAAQNMVETQSKPNPTNALVNQTAPPQELENPPNIAQLSGVNSSTESTVESAKVPVTFNLMPIIIALFLSGGLAYWLLLRNAASKPRELADKVQLLLEQELNAADYQLLNQVQLPVANGEVLVAHLVLSRFGIFALKIPHTDLKSGAQASWRIWSTNSAYAYSDSQLENQRLAFSEQVGKYFNLGHKVECLLVVPDESRYLHHKLGYCPLRLLIATIERKQQVVLSDEQLSFLYEALKKRQAFPNLPAGLDNKEWQDNSETSHTSRYA</sequence>
<evidence type="ECO:0000313" key="3">
    <source>
        <dbReference type="EMBL" id="MFC3034742.1"/>
    </source>
</evidence>
<proteinExistence type="predicted"/>
<dbReference type="EMBL" id="JBHRSD010000047">
    <property type="protein sequence ID" value="MFC3034742.1"/>
    <property type="molecule type" value="Genomic_DNA"/>
</dbReference>
<evidence type="ECO:0008006" key="5">
    <source>
        <dbReference type="Google" id="ProtNLM"/>
    </source>
</evidence>
<feature type="transmembrane region" description="Helical" evidence="2">
    <location>
        <begin position="228"/>
        <end position="247"/>
    </location>
</feature>
<dbReference type="Proteomes" id="UP001595453">
    <property type="component" value="Unassembled WGS sequence"/>
</dbReference>
<accession>A0ABV7CQ45</accession>
<feature type="region of interest" description="Disordered" evidence="1">
    <location>
        <begin position="167"/>
        <end position="201"/>
    </location>
</feature>
<keyword evidence="2" id="KW-0472">Membrane</keyword>
<comment type="caution">
    <text evidence="3">The sequence shown here is derived from an EMBL/GenBank/DDBJ whole genome shotgun (WGS) entry which is preliminary data.</text>
</comment>